<feature type="transmembrane region" description="Helical" evidence="1">
    <location>
        <begin position="153"/>
        <end position="181"/>
    </location>
</feature>
<dbReference type="NCBIfam" id="NF041730">
    <property type="entry name" value="XrtH_assoc"/>
    <property type="match status" value="1"/>
</dbReference>
<evidence type="ECO:0000313" key="3">
    <source>
        <dbReference type="Proteomes" id="UP001303211"/>
    </source>
</evidence>
<keyword evidence="1" id="KW-0812">Transmembrane</keyword>
<protein>
    <submittedName>
        <fullName evidence="2">Exosortase H-associated membrane protein</fullName>
    </submittedName>
</protein>
<keyword evidence="1" id="KW-1133">Transmembrane helix</keyword>
<accession>A0ABZ0J6T6</accession>
<reference evidence="2 3" key="1">
    <citation type="submission" date="2023-03" db="EMBL/GenBank/DDBJ databases">
        <title>Diaphorobacter basophil sp. nov., isolated from a sewage-treatment plant.</title>
        <authorList>
            <person name="Yang K."/>
        </authorList>
    </citation>
    <scope>NUCLEOTIDE SEQUENCE [LARGE SCALE GENOMIC DNA]</scope>
    <source>
        <strain evidence="2 3">Y-1</strain>
    </source>
</reference>
<evidence type="ECO:0000313" key="2">
    <source>
        <dbReference type="EMBL" id="WOO33972.1"/>
    </source>
</evidence>
<dbReference type="Proteomes" id="UP001303211">
    <property type="component" value="Chromosome"/>
</dbReference>
<dbReference type="EMBL" id="CP136921">
    <property type="protein sequence ID" value="WOO33972.1"/>
    <property type="molecule type" value="Genomic_DNA"/>
</dbReference>
<dbReference type="InterPro" id="IPR049823">
    <property type="entry name" value="XrtH_assoc"/>
</dbReference>
<proteinExistence type="predicted"/>
<evidence type="ECO:0000256" key="1">
    <source>
        <dbReference type="SAM" id="Phobius"/>
    </source>
</evidence>
<dbReference type="RefSeq" id="WP_317703301.1">
    <property type="nucleotide sequence ID" value="NZ_CP136921.1"/>
</dbReference>
<sequence>MQTKPLSRFFALAIVGLLCLMPPWYYLAPILSVPVFYMAGEACSSIFQWALGYERVGASGVLQTSIKVFSQHQGQIRMGALAPVADYRLQGYGMVMLWSLLLASRPPALLRKLLLGSAGMLVLQAVAVSLQWLNDVLNRAGHEALAQTRLPGWVAEVVAFGFHFNLFIFTALLPILIWMALSKNFVSSFWADMSQRKS</sequence>
<gene>
    <name evidence="2" type="ORF">P4826_07895</name>
</gene>
<keyword evidence="3" id="KW-1185">Reference proteome</keyword>
<name>A0ABZ0J6T6_9BURK</name>
<keyword evidence="1" id="KW-0472">Membrane</keyword>
<feature type="transmembrane region" description="Helical" evidence="1">
    <location>
        <begin position="9"/>
        <end position="27"/>
    </location>
</feature>
<organism evidence="2 3">
    <name type="scientific">Diaphorobacter limosus</name>
    <dbReference type="NCBI Taxonomy" id="3036128"/>
    <lineage>
        <taxon>Bacteria</taxon>
        <taxon>Pseudomonadati</taxon>
        <taxon>Pseudomonadota</taxon>
        <taxon>Betaproteobacteria</taxon>
        <taxon>Burkholderiales</taxon>
        <taxon>Comamonadaceae</taxon>
        <taxon>Diaphorobacter</taxon>
    </lineage>
</organism>